<dbReference type="Proteomes" id="UP000050280">
    <property type="component" value="Unassembled WGS sequence"/>
</dbReference>
<reference evidence="5 6" key="1">
    <citation type="submission" date="2015-09" db="EMBL/GenBank/DDBJ databases">
        <title>Genome sequence of the marine flavobacterium Croceitalea dokdonensis DOKDO 023 that contains proton- and sodium-pumping rhodopsins.</title>
        <authorList>
            <person name="Kwon S.-K."/>
            <person name="Lee H.K."/>
            <person name="Kwak M.-J."/>
            <person name="Kim J.F."/>
        </authorList>
    </citation>
    <scope>NUCLEOTIDE SEQUENCE [LARGE SCALE GENOMIC DNA]</scope>
    <source>
        <strain evidence="5 6">DOKDO 023</strain>
    </source>
</reference>
<dbReference type="OrthoDB" id="9788539at2"/>
<keyword evidence="6" id="KW-1185">Reference proteome</keyword>
<dbReference type="AlphaFoldDB" id="A0A0P7B4W5"/>
<organism evidence="5 6">
    <name type="scientific">Croceitalea dokdonensis DOKDO 023</name>
    <dbReference type="NCBI Taxonomy" id="1300341"/>
    <lineage>
        <taxon>Bacteria</taxon>
        <taxon>Pseudomonadati</taxon>
        <taxon>Bacteroidota</taxon>
        <taxon>Flavobacteriia</taxon>
        <taxon>Flavobacteriales</taxon>
        <taxon>Flavobacteriaceae</taxon>
        <taxon>Croceitalea</taxon>
    </lineage>
</organism>
<dbReference type="SUPFAM" id="SSF89550">
    <property type="entry name" value="PHP domain-like"/>
    <property type="match status" value="1"/>
</dbReference>
<dbReference type="PANTHER" id="PTHR39181:SF1">
    <property type="entry name" value="TYROSINE-PROTEIN PHOSPHATASE YWQE"/>
    <property type="match status" value="1"/>
</dbReference>
<dbReference type="EMBL" id="LDJX01000001">
    <property type="protein sequence ID" value="KPM33859.1"/>
    <property type="molecule type" value="Genomic_DNA"/>
</dbReference>
<proteinExistence type="inferred from homology"/>
<evidence type="ECO:0000256" key="4">
    <source>
        <dbReference type="ARBA" id="ARBA00051722"/>
    </source>
</evidence>
<comment type="similarity">
    <text evidence="1">Belongs to the metallo-dependent hydrolases superfamily. CpsB/CapC family.</text>
</comment>
<dbReference type="PIRSF" id="PIRSF016557">
    <property type="entry name" value="Caps_synth_CpsB"/>
    <property type="match status" value="1"/>
</dbReference>
<accession>A0A0P7B4W5</accession>
<evidence type="ECO:0000256" key="1">
    <source>
        <dbReference type="ARBA" id="ARBA00005750"/>
    </source>
</evidence>
<dbReference type="RefSeq" id="WP_054557980.1">
    <property type="nucleotide sequence ID" value="NZ_LDJX01000001.1"/>
</dbReference>
<comment type="catalytic activity">
    <reaction evidence="4">
        <text>O-phospho-L-tyrosyl-[protein] + H2O = L-tyrosyl-[protein] + phosphate</text>
        <dbReference type="Rhea" id="RHEA:10684"/>
        <dbReference type="Rhea" id="RHEA-COMP:10136"/>
        <dbReference type="Rhea" id="RHEA-COMP:20101"/>
        <dbReference type="ChEBI" id="CHEBI:15377"/>
        <dbReference type="ChEBI" id="CHEBI:43474"/>
        <dbReference type="ChEBI" id="CHEBI:46858"/>
        <dbReference type="ChEBI" id="CHEBI:61978"/>
        <dbReference type="EC" id="3.1.3.48"/>
    </reaction>
</comment>
<evidence type="ECO:0000256" key="2">
    <source>
        <dbReference type="ARBA" id="ARBA00013064"/>
    </source>
</evidence>
<evidence type="ECO:0000313" key="5">
    <source>
        <dbReference type="EMBL" id="KPM33859.1"/>
    </source>
</evidence>
<dbReference type="GO" id="GO:0030145">
    <property type="term" value="F:manganese ion binding"/>
    <property type="evidence" value="ECO:0007669"/>
    <property type="project" value="InterPro"/>
</dbReference>
<sequence length="246" mass="28090">MFSFFNKKDFLVDHLEGFIDIHNHILPGIDDGAKSANDSLQLVKMFREFGVTDFICTPHIMHNYYDNTPKTIKKAFKKVKKVITEEGFTGIKISFAAEHMIDDNFEQILQNGNALPLNSNHILIEMSYLQPSINFDSALDLINEKQLFSVFAHPERYQYLNKNQGQYSALKAKGIKFQLNMLSLGGYYGKEVQKTAQTLLKNGFYDFIGSDAHGKRHLFGLSKLTLEQRNKKNVIALIENTKAAFL</sequence>
<keyword evidence="3" id="KW-0378">Hydrolase</keyword>
<dbReference type="GO" id="GO:0004725">
    <property type="term" value="F:protein tyrosine phosphatase activity"/>
    <property type="evidence" value="ECO:0007669"/>
    <property type="project" value="UniProtKB-EC"/>
</dbReference>
<protein>
    <recommendedName>
        <fullName evidence="2">protein-tyrosine-phosphatase</fullName>
        <ecNumber evidence="2">3.1.3.48</ecNumber>
    </recommendedName>
</protein>
<dbReference type="PATRIC" id="fig|1300341.3.peg.757"/>
<dbReference type="PANTHER" id="PTHR39181">
    <property type="entry name" value="TYROSINE-PROTEIN PHOSPHATASE YWQE"/>
    <property type="match status" value="1"/>
</dbReference>
<dbReference type="Gene3D" id="3.20.20.140">
    <property type="entry name" value="Metal-dependent hydrolases"/>
    <property type="match status" value="1"/>
</dbReference>
<dbReference type="InterPro" id="IPR016195">
    <property type="entry name" value="Pol/histidinol_Pase-like"/>
</dbReference>
<dbReference type="EC" id="3.1.3.48" evidence="2"/>
<gene>
    <name evidence="5" type="ORF">I595_766</name>
</gene>
<evidence type="ECO:0000313" key="6">
    <source>
        <dbReference type="Proteomes" id="UP000050280"/>
    </source>
</evidence>
<evidence type="ECO:0000256" key="3">
    <source>
        <dbReference type="ARBA" id="ARBA00022801"/>
    </source>
</evidence>
<name>A0A0P7B4W5_9FLAO</name>
<dbReference type="STRING" id="1300341.I595_766"/>
<comment type="caution">
    <text evidence="5">The sequence shown here is derived from an EMBL/GenBank/DDBJ whole genome shotgun (WGS) entry which is preliminary data.</text>
</comment>
<dbReference type="Pfam" id="PF19567">
    <property type="entry name" value="CpsB_CapC"/>
    <property type="match status" value="1"/>
</dbReference>
<dbReference type="InterPro" id="IPR016667">
    <property type="entry name" value="Caps_polysacc_synth_CpsB/CapC"/>
</dbReference>